<dbReference type="InterPro" id="IPR025110">
    <property type="entry name" value="AMP-bd_C"/>
</dbReference>
<dbReference type="OrthoDB" id="9778383at2"/>
<dbReference type="InterPro" id="IPR001242">
    <property type="entry name" value="Condensation_dom"/>
</dbReference>
<dbReference type="AlphaFoldDB" id="I9AUM8"/>
<dbReference type="InterPro" id="IPR010071">
    <property type="entry name" value="AA_adenyl_dom"/>
</dbReference>
<dbReference type="GO" id="GO:0031177">
    <property type="term" value="F:phosphopantetheine binding"/>
    <property type="evidence" value="ECO:0007669"/>
    <property type="project" value="TreeGrafter"/>
</dbReference>
<evidence type="ECO:0000256" key="4">
    <source>
        <dbReference type="ARBA" id="ARBA00023194"/>
    </source>
</evidence>
<reference evidence="6 7" key="1">
    <citation type="journal article" date="2012" name="J. Bacteriol.">
        <title>Draft Genome Sequences for Two Metal-Reducing Pelosinus fermentans Strains Isolated from a Cr(VI)-Contaminated Site and for Type Strain R7.</title>
        <authorList>
            <person name="Brown S.D."/>
            <person name="Podar M."/>
            <person name="Klingeman D.M."/>
            <person name="Johnson C.M."/>
            <person name="Yang Z.K."/>
            <person name="Utturkar S.M."/>
            <person name="Land M.L."/>
            <person name="Mosher J.J."/>
            <person name="Hurt R.A.Jr."/>
            <person name="Phelps T.J."/>
            <person name="Palumbo A.V."/>
            <person name="Arkin A.P."/>
            <person name="Hazen T.C."/>
            <person name="Elias D.A."/>
        </authorList>
    </citation>
    <scope>NUCLEOTIDE SEQUENCE [LARGE SCALE GENOMIC DNA]</scope>
    <source>
        <strain evidence="6 7">B4</strain>
    </source>
</reference>
<dbReference type="SUPFAM" id="SSF47336">
    <property type="entry name" value="ACP-like"/>
    <property type="match status" value="1"/>
</dbReference>
<comment type="cofactor">
    <cofactor evidence="1">
        <name>pantetheine 4'-phosphate</name>
        <dbReference type="ChEBI" id="CHEBI:47942"/>
    </cofactor>
</comment>
<dbReference type="Gene3D" id="2.30.38.10">
    <property type="entry name" value="Luciferase, Domain 3"/>
    <property type="match status" value="1"/>
</dbReference>
<dbReference type="CDD" id="cd05930">
    <property type="entry name" value="A_NRPS"/>
    <property type="match status" value="1"/>
</dbReference>
<dbReference type="PROSITE" id="PS00455">
    <property type="entry name" value="AMP_BINDING"/>
    <property type="match status" value="1"/>
</dbReference>
<dbReference type="SUPFAM" id="SSF56801">
    <property type="entry name" value="Acetyl-CoA synthetase-like"/>
    <property type="match status" value="1"/>
</dbReference>
<dbReference type="InterPro" id="IPR000873">
    <property type="entry name" value="AMP-dep_synth/lig_dom"/>
</dbReference>
<evidence type="ECO:0000313" key="6">
    <source>
        <dbReference type="EMBL" id="EIW16652.1"/>
    </source>
</evidence>
<sequence>MYDVAYWKKIFSNDVPSSNIRLDFNRQINNIKETDNIKMKLDSSLSEKINNLIENDSFLLYTTLMAILSISIYRYTNNSRIIIGSPLLKEDYTYKINEILPIVFDVNKMLTFRQYLLNVRNNIIEVYKHQDDFLDYIRSELEKGKNNENSLFNIVLILRNIHYKKPTKINDDINISFTKFDKQIIGNIIYNKNLFLRKSIERFAHSYIHILEVALEDTNTLLGDLLKLSNDEKEEIIIDYNNTRLNFPMNTVCVHCLFEEQAAKNPNTLAVVYNGEQLTYGELNQRANKLAYHLKKLNIGPDILVGVFMTRSLEMIVSLLAVLKAGGAYVPLDPTYPRDRIISMLATVNLPVILTKESLLGRLPDNNSKVICLDEAWEWSEENLENPQCDVTENNLAYIIFTSGSTGVSKAAAVLHKGWNNLLYSLSTQFDINDMDKVLIISSFNFDITQRSIMMPLINGGELHLLASEYYDPDLVIQTICDEQISLLNCSPSTFYPLVESKGEDCYEKIGSLRCLFLGGESISATRLMKWATSELCNAMIINVYGAAECSDISTVYELKDFQKYARSSVPIGKPIYNTQVYILDNNLDPVPSGAIGEICLSGNGVGKGYINDKELTSKKFITNPFSDKQNDLRLYKTGDLGRYLPDGNIEFIGRVDYQVKIRGFRIELGDIESVIRQHPLVKEIIIIDKVVELDDHRLIAYLVPEHNDNIEPDKIINEVRQHTKEKLPQYMVPNNFIILGKLPLNPNGKIDRAALRSMYICENNLLDQFSEVPILPLEKELMDIFCKILNINKIGIDDNFFEMGGHSLLVAQVIATINQKFNIAFTTVVLYNNPTIIEIAKCIIHEIKSQ</sequence>
<gene>
    <name evidence="6" type="ORF">FB4_0672</name>
</gene>
<protein>
    <submittedName>
        <fullName evidence="6">Amino acid adenylation domain protein</fullName>
    </submittedName>
</protein>
<dbReference type="PROSITE" id="PS50075">
    <property type="entry name" value="CARRIER"/>
    <property type="match status" value="1"/>
</dbReference>
<dbReference type="SUPFAM" id="SSF52777">
    <property type="entry name" value="CoA-dependent acyltransferases"/>
    <property type="match status" value="1"/>
</dbReference>
<dbReference type="Gene3D" id="1.10.1200.10">
    <property type="entry name" value="ACP-like"/>
    <property type="match status" value="1"/>
</dbReference>
<dbReference type="NCBIfam" id="TIGR01733">
    <property type="entry name" value="AA-adenyl-dom"/>
    <property type="match status" value="1"/>
</dbReference>
<organism evidence="6 7">
    <name type="scientific">Pelosinus fermentans B4</name>
    <dbReference type="NCBI Taxonomy" id="1149862"/>
    <lineage>
        <taxon>Bacteria</taxon>
        <taxon>Bacillati</taxon>
        <taxon>Bacillota</taxon>
        <taxon>Negativicutes</taxon>
        <taxon>Selenomonadales</taxon>
        <taxon>Sporomusaceae</taxon>
        <taxon>Pelosinus</taxon>
    </lineage>
</organism>
<name>I9AUM8_9FIRM</name>
<keyword evidence="4" id="KW-0045">Antibiotic biosynthesis</keyword>
<dbReference type="Pfam" id="PF00501">
    <property type="entry name" value="AMP-binding"/>
    <property type="match status" value="1"/>
</dbReference>
<evidence type="ECO:0000256" key="3">
    <source>
        <dbReference type="ARBA" id="ARBA00022553"/>
    </source>
</evidence>
<dbReference type="Pfam" id="PF00668">
    <property type="entry name" value="Condensation"/>
    <property type="match status" value="1"/>
</dbReference>
<dbReference type="FunFam" id="2.30.38.10:FF:000001">
    <property type="entry name" value="Non-ribosomal peptide synthetase PvdI"/>
    <property type="match status" value="1"/>
</dbReference>
<dbReference type="PATRIC" id="fig|1149862.3.peg.3657"/>
<proteinExistence type="predicted"/>
<dbReference type="PANTHER" id="PTHR45527:SF1">
    <property type="entry name" value="FATTY ACID SYNTHASE"/>
    <property type="match status" value="1"/>
</dbReference>
<dbReference type="GO" id="GO:0043041">
    <property type="term" value="P:amino acid activation for nonribosomal peptide biosynthetic process"/>
    <property type="evidence" value="ECO:0007669"/>
    <property type="project" value="TreeGrafter"/>
</dbReference>
<dbReference type="InterPro" id="IPR020845">
    <property type="entry name" value="AMP-binding_CS"/>
</dbReference>
<dbReference type="InterPro" id="IPR009081">
    <property type="entry name" value="PP-bd_ACP"/>
</dbReference>
<dbReference type="Gene3D" id="3.30.300.30">
    <property type="match status" value="1"/>
</dbReference>
<dbReference type="InterPro" id="IPR036736">
    <property type="entry name" value="ACP-like_sf"/>
</dbReference>
<dbReference type="InterPro" id="IPR045851">
    <property type="entry name" value="AMP-bd_C_sf"/>
</dbReference>
<dbReference type="InterPro" id="IPR006162">
    <property type="entry name" value="Ppantetheine_attach_site"/>
</dbReference>
<dbReference type="Gene3D" id="3.30.559.30">
    <property type="entry name" value="Nonribosomal peptide synthetase, condensation domain"/>
    <property type="match status" value="1"/>
</dbReference>
<dbReference type="Pfam" id="PF13193">
    <property type="entry name" value="AMP-binding_C"/>
    <property type="match status" value="1"/>
</dbReference>
<dbReference type="GO" id="GO:0017000">
    <property type="term" value="P:antibiotic biosynthetic process"/>
    <property type="evidence" value="ECO:0007669"/>
    <property type="project" value="UniProtKB-KW"/>
</dbReference>
<dbReference type="PROSITE" id="PS00012">
    <property type="entry name" value="PHOSPHOPANTETHEINE"/>
    <property type="match status" value="1"/>
</dbReference>
<keyword evidence="2" id="KW-0596">Phosphopantetheine</keyword>
<keyword evidence="3" id="KW-0597">Phosphoprotein</keyword>
<keyword evidence="7" id="KW-1185">Reference proteome</keyword>
<feature type="domain" description="Carrier" evidence="5">
    <location>
        <begin position="773"/>
        <end position="848"/>
    </location>
</feature>
<evidence type="ECO:0000256" key="2">
    <source>
        <dbReference type="ARBA" id="ARBA00022450"/>
    </source>
</evidence>
<comment type="caution">
    <text evidence="6">The sequence shown here is derived from an EMBL/GenBank/DDBJ whole genome shotgun (WGS) entry which is preliminary data.</text>
</comment>
<evidence type="ECO:0000256" key="1">
    <source>
        <dbReference type="ARBA" id="ARBA00001957"/>
    </source>
</evidence>
<dbReference type="GO" id="GO:0044550">
    <property type="term" value="P:secondary metabolite biosynthetic process"/>
    <property type="evidence" value="ECO:0007669"/>
    <property type="project" value="TreeGrafter"/>
</dbReference>
<evidence type="ECO:0000313" key="7">
    <source>
        <dbReference type="Proteomes" id="UP000004324"/>
    </source>
</evidence>
<dbReference type="GO" id="GO:0005737">
    <property type="term" value="C:cytoplasm"/>
    <property type="evidence" value="ECO:0007669"/>
    <property type="project" value="TreeGrafter"/>
</dbReference>
<dbReference type="PANTHER" id="PTHR45527">
    <property type="entry name" value="NONRIBOSOMAL PEPTIDE SYNTHETASE"/>
    <property type="match status" value="1"/>
</dbReference>
<dbReference type="RefSeq" id="WP_007936906.1">
    <property type="nucleotide sequence ID" value="NZ_AKVJ01000055.1"/>
</dbReference>
<evidence type="ECO:0000259" key="5">
    <source>
        <dbReference type="PROSITE" id="PS50075"/>
    </source>
</evidence>
<dbReference type="Pfam" id="PF00550">
    <property type="entry name" value="PP-binding"/>
    <property type="match status" value="1"/>
</dbReference>
<dbReference type="Proteomes" id="UP000004324">
    <property type="component" value="Unassembled WGS sequence"/>
</dbReference>
<dbReference type="FunFam" id="3.40.50.980:FF:000001">
    <property type="entry name" value="Non-ribosomal peptide synthetase"/>
    <property type="match status" value="1"/>
</dbReference>
<dbReference type="EMBL" id="AKVJ01000055">
    <property type="protein sequence ID" value="EIW16652.1"/>
    <property type="molecule type" value="Genomic_DNA"/>
</dbReference>
<accession>I9AUM8</accession>
<dbReference type="GO" id="GO:0003824">
    <property type="term" value="F:catalytic activity"/>
    <property type="evidence" value="ECO:0007669"/>
    <property type="project" value="InterPro"/>
</dbReference>
<dbReference type="Gene3D" id="3.40.50.980">
    <property type="match status" value="2"/>
</dbReference>